<dbReference type="RefSeq" id="XP_070650275.1">
    <property type="nucleotide sequence ID" value="XM_070794174.1"/>
</dbReference>
<organism evidence="1 2">
    <name type="scientific">Bos indicus</name>
    <name type="common">Zebu</name>
    <dbReference type="NCBI Taxonomy" id="9915"/>
    <lineage>
        <taxon>Eukaryota</taxon>
        <taxon>Metazoa</taxon>
        <taxon>Chordata</taxon>
        <taxon>Craniata</taxon>
        <taxon>Vertebrata</taxon>
        <taxon>Euteleostomi</taxon>
        <taxon>Mammalia</taxon>
        <taxon>Eutheria</taxon>
        <taxon>Laurasiatheria</taxon>
        <taxon>Artiodactyla</taxon>
        <taxon>Ruminantia</taxon>
        <taxon>Pecora</taxon>
        <taxon>Bovidae</taxon>
        <taxon>Bovinae</taxon>
        <taxon>Bos</taxon>
    </lineage>
</organism>
<sequence>MSSSDQEAFDGADSYPLLSSHTDIGMPWSLFFPSAFAGPVRSSWSFSVTGGSRKSWAALRPRRDSAVPESGLDLSSGKLNRHCPLLSQDPLKMNISEIDEKCAFTDISVIQGYECGVYLEGVAACESCSEDPVQRCDAGEL</sequence>
<reference evidence="2" key="1">
    <citation type="submission" date="2025-08" db="UniProtKB">
        <authorList>
            <consortium name="RefSeq"/>
        </authorList>
    </citation>
    <scope>IDENTIFICATION</scope>
    <source>
        <tissue evidence="2">Blood</tissue>
    </source>
</reference>
<dbReference type="GeneID" id="139184411"/>
<gene>
    <name evidence="2" type="primary">LOC139184411</name>
</gene>
<proteinExistence type="predicted"/>
<evidence type="ECO:0000313" key="2">
    <source>
        <dbReference type="RefSeq" id="XP_070650275.1"/>
    </source>
</evidence>
<name>A0ABM4SR47_BOSIN</name>
<evidence type="ECO:0000313" key="1">
    <source>
        <dbReference type="Proteomes" id="UP001652663"/>
    </source>
</evidence>
<keyword evidence="1" id="KW-1185">Reference proteome</keyword>
<protein>
    <submittedName>
        <fullName evidence="2">Uncharacterized protein</fullName>
    </submittedName>
</protein>
<accession>A0ABM4SR47</accession>
<dbReference type="Proteomes" id="UP001652663">
    <property type="component" value="Chromosome 8"/>
</dbReference>